<comment type="caution">
    <text evidence="2">The sequence shown here is derived from an EMBL/GenBank/DDBJ whole genome shotgun (WGS) entry which is preliminary data.</text>
</comment>
<reference evidence="2" key="1">
    <citation type="submission" date="2020-07" db="EMBL/GenBank/DDBJ databases">
        <title>Genome sequence and genetic diversity analysis of an under-domesticated orphan crop, white fonio (Digitaria exilis).</title>
        <authorList>
            <person name="Bennetzen J.L."/>
            <person name="Chen S."/>
            <person name="Ma X."/>
            <person name="Wang X."/>
            <person name="Yssel A.E.J."/>
            <person name="Chaluvadi S.R."/>
            <person name="Johnson M."/>
            <person name="Gangashetty P."/>
            <person name="Hamidou F."/>
            <person name="Sanogo M.D."/>
            <person name="Zwaenepoel A."/>
            <person name="Wallace J."/>
            <person name="Van De Peer Y."/>
            <person name="Van Deynze A."/>
        </authorList>
    </citation>
    <scope>NUCLEOTIDE SEQUENCE</scope>
    <source>
        <tissue evidence="2">Leaves</tissue>
    </source>
</reference>
<feature type="signal peptide" evidence="1">
    <location>
        <begin position="1"/>
        <end position="28"/>
    </location>
</feature>
<dbReference type="EMBL" id="JACEFO010002082">
    <property type="protein sequence ID" value="KAF8685915.1"/>
    <property type="molecule type" value="Genomic_DNA"/>
</dbReference>
<dbReference type="PANTHER" id="PTHR36483:SF1">
    <property type="entry name" value="OS02G0130700 PROTEIN"/>
    <property type="match status" value="1"/>
</dbReference>
<evidence type="ECO:0000313" key="3">
    <source>
        <dbReference type="Proteomes" id="UP000636709"/>
    </source>
</evidence>
<dbReference type="AlphaFoldDB" id="A0A835B3S0"/>
<keyword evidence="3" id="KW-1185">Reference proteome</keyword>
<sequence>MEAKTRAAVLAACLIVLLLSGQPPQVSGSSKYCECYRKCYKHCRDDDQQPRPVCKVRCGSLCMFQRQVSVASALAAGDSSCREVCLASVGCSTDATATSGDGPADADVGACVDGCTDYYGRMNAKHV</sequence>
<organism evidence="2 3">
    <name type="scientific">Digitaria exilis</name>
    <dbReference type="NCBI Taxonomy" id="1010633"/>
    <lineage>
        <taxon>Eukaryota</taxon>
        <taxon>Viridiplantae</taxon>
        <taxon>Streptophyta</taxon>
        <taxon>Embryophyta</taxon>
        <taxon>Tracheophyta</taxon>
        <taxon>Spermatophyta</taxon>
        <taxon>Magnoliopsida</taxon>
        <taxon>Liliopsida</taxon>
        <taxon>Poales</taxon>
        <taxon>Poaceae</taxon>
        <taxon>PACMAD clade</taxon>
        <taxon>Panicoideae</taxon>
        <taxon>Panicodae</taxon>
        <taxon>Paniceae</taxon>
        <taxon>Anthephorinae</taxon>
        <taxon>Digitaria</taxon>
    </lineage>
</organism>
<gene>
    <name evidence="2" type="ORF">HU200_043835</name>
</gene>
<dbReference type="PANTHER" id="PTHR36483">
    <property type="entry name" value="OS02G0130700 PROTEIN"/>
    <property type="match status" value="1"/>
</dbReference>
<accession>A0A835B3S0</accession>
<evidence type="ECO:0000313" key="2">
    <source>
        <dbReference type="EMBL" id="KAF8685915.1"/>
    </source>
</evidence>
<dbReference type="Gramene" id="Dexi1B01G0002890.1">
    <property type="protein sequence ID" value="Dexi1B01G0002890.1:cds"/>
    <property type="gene ID" value="Dexi1B01G0002890"/>
</dbReference>
<evidence type="ECO:0000256" key="1">
    <source>
        <dbReference type="SAM" id="SignalP"/>
    </source>
</evidence>
<protein>
    <submittedName>
        <fullName evidence="2">Uncharacterized protein</fullName>
    </submittedName>
</protein>
<name>A0A835B3S0_9POAL</name>
<proteinExistence type="predicted"/>
<dbReference type="Proteomes" id="UP000636709">
    <property type="component" value="Unassembled WGS sequence"/>
</dbReference>
<dbReference type="OrthoDB" id="10522801at2759"/>
<feature type="chain" id="PRO_5032508053" evidence="1">
    <location>
        <begin position="29"/>
        <end position="127"/>
    </location>
</feature>
<keyword evidence="1" id="KW-0732">Signal</keyword>